<dbReference type="EMBL" id="KK101453">
    <property type="protein sequence ID" value="KIZ00829.1"/>
    <property type="molecule type" value="Genomic_DNA"/>
</dbReference>
<evidence type="ECO:0000313" key="4">
    <source>
        <dbReference type="Proteomes" id="UP000054498"/>
    </source>
</evidence>
<dbReference type="GO" id="GO:0000398">
    <property type="term" value="P:mRNA splicing, via spliceosome"/>
    <property type="evidence" value="ECO:0007669"/>
    <property type="project" value="InterPro"/>
</dbReference>
<keyword evidence="4" id="KW-1185">Reference proteome</keyword>
<dbReference type="RefSeq" id="XP_013899848.1">
    <property type="nucleotide sequence ID" value="XM_014044394.1"/>
</dbReference>
<feature type="region of interest" description="Disordered" evidence="2">
    <location>
        <begin position="257"/>
        <end position="293"/>
    </location>
</feature>
<evidence type="ECO:0000256" key="2">
    <source>
        <dbReference type="SAM" id="MobiDB-lite"/>
    </source>
</evidence>
<feature type="compositionally biased region" description="Gly residues" evidence="2">
    <location>
        <begin position="259"/>
        <end position="290"/>
    </location>
</feature>
<dbReference type="OrthoDB" id="360327at2759"/>
<protein>
    <submittedName>
        <fullName evidence="3">Coiled-coil domain-containing protein</fullName>
    </submittedName>
</protein>
<dbReference type="GeneID" id="25740007"/>
<reference evidence="3 4" key="1">
    <citation type="journal article" date="2013" name="BMC Genomics">
        <title>Reconstruction of the lipid metabolism for the microalga Monoraphidium neglectum from its genome sequence reveals characteristics suitable for biofuel production.</title>
        <authorList>
            <person name="Bogen C."/>
            <person name="Al-Dilaimi A."/>
            <person name="Albersmeier A."/>
            <person name="Wichmann J."/>
            <person name="Grundmann M."/>
            <person name="Rupp O."/>
            <person name="Lauersen K.J."/>
            <person name="Blifernez-Klassen O."/>
            <person name="Kalinowski J."/>
            <person name="Goesmann A."/>
            <person name="Mussgnug J.H."/>
            <person name="Kruse O."/>
        </authorList>
    </citation>
    <scope>NUCLEOTIDE SEQUENCE [LARGE SCALE GENOMIC DNA]</scope>
    <source>
        <strain evidence="3 4">SAG 48.87</strain>
    </source>
</reference>
<dbReference type="PANTHER" id="PTHR12111:SF2">
    <property type="entry name" value="SPLICING FACTOR YJU2B-RELATED"/>
    <property type="match status" value="1"/>
</dbReference>
<dbReference type="GO" id="GO:0005684">
    <property type="term" value="C:U2-type spliceosomal complex"/>
    <property type="evidence" value="ECO:0007669"/>
    <property type="project" value="TreeGrafter"/>
</dbReference>
<accession>A0A0D2L067</accession>
<organism evidence="3 4">
    <name type="scientific">Monoraphidium neglectum</name>
    <dbReference type="NCBI Taxonomy" id="145388"/>
    <lineage>
        <taxon>Eukaryota</taxon>
        <taxon>Viridiplantae</taxon>
        <taxon>Chlorophyta</taxon>
        <taxon>core chlorophytes</taxon>
        <taxon>Chlorophyceae</taxon>
        <taxon>CS clade</taxon>
        <taxon>Sphaeropleales</taxon>
        <taxon>Selenastraceae</taxon>
        <taxon>Monoraphidium</taxon>
    </lineage>
</organism>
<sequence length="317" mass="33986">MSSLAAARADNFRYPPDFDPKKHGTLNKYHGQHALRDRARKIDEGILIIRFEVPFNIWCGKCGEHIAKGVRFNAEKKQVGSYHSTKIWAFTMRHHCGCRITIETDPKNAEYVVKDGARRKVEEYDPADAGTVQLPDEAERHALNADPLSRLERSTEQARAAATGRAALAALAADREEKRDGYALNKRLRAQLRASKKEDAALDDRRKQLGLADSITLLPESQDDAQEAALALFAADDGSKFRSSWQGKRRKIMTEGIMPAGGGGGGAAAGSGRGGGGRGGGGRRGGGRGVGPVLSPAAQALAARVVRKGGKGSLPGL</sequence>
<dbReference type="AlphaFoldDB" id="A0A0D2L067"/>
<dbReference type="PANTHER" id="PTHR12111">
    <property type="entry name" value="SPLICING FACTOR YJU2"/>
    <property type="match status" value="1"/>
</dbReference>
<dbReference type="GO" id="GO:0071014">
    <property type="term" value="C:post-mRNA release spliceosomal complex"/>
    <property type="evidence" value="ECO:0007669"/>
    <property type="project" value="TreeGrafter"/>
</dbReference>
<evidence type="ECO:0000256" key="1">
    <source>
        <dbReference type="ARBA" id="ARBA00005595"/>
    </source>
</evidence>
<evidence type="ECO:0000313" key="3">
    <source>
        <dbReference type="EMBL" id="KIZ00829.1"/>
    </source>
</evidence>
<name>A0A0D2L067_9CHLO</name>
<comment type="similarity">
    <text evidence="1">Belongs to the CWC16 family.</text>
</comment>
<dbReference type="Proteomes" id="UP000054498">
    <property type="component" value="Unassembled WGS sequence"/>
</dbReference>
<proteinExistence type="inferred from homology"/>
<dbReference type="STRING" id="145388.A0A0D2L067"/>
<dbReference type="InterPro" id="IPR007590">
    <property type="entry name" value="Saf4/Yju2"/>
</dbReference>
<dbReference type="KEGG" id="mng:MNEG_7131"/>
<dbReference type="Pfam" id="PF04502">
    <property type="entry name" value="Saf4_Yju2"/>
    <property type="match status" value="1"/>
</dbReference>
<gene>
    <name evidence="3" type="ORF">MNEG_7131</name>
</gene>